<dbReference type="Gene3D" id="4.10.240.10">
    <property type="entry name" value="Zn(2)-C6 fungal-type DNA-binding domain"/>
    <property type="match status" value="1"/>
</dbReference>
<dbReference type="PANTHER" id="PTHR47540">
    <property type="entry name" value="THIAMINE REPRESSIBLE GENES REGULATORY PROTEIN THI5"/>
    <property type="match status" value="1"/>
</dbReference>
<dbReference type="SUPFAM" id="SSF57701">
    <property type="entry name" value="Zn2/Cys6 DNA-binding domain"/>
    <property type="match status" value="1"/>
</dbReference>
<feature type="region of interest" description="Disordered" evidence="6">
    <location>
        <begin position="1"/>
        <end position="40"/>
    </location>
</feature>
<dbReference type="AlphaFoldDB" id="A0A428SGZ5"/>
<evidence type="ECO:0000256" key="1">
    <source>
        <dbReference type="ARBA" id="ARBA00004123"/>
    </source>
</evidence>
<feature type="compositionally biased region" description="Polar residues" evidence="6">
    <location>
        <begin position="29"/>
        <end position="40"/>
    </location>
</feature>
<dbReference type="GO" id="GO:0000981">
    <property type="term" value="F:DNA-binding transcription factor activity, RNA polymerase II-specific"/>
    <property type="evidence" value="ECO:0007669"/>
    <property type="project" value="InterPro"/>
</dbReference>
<keyword evidence="4" id="KW-0804">Transcription</keyword>
<dbReference type="GO" id="GO:0043565">
    <property type="term" value="F:sequence-specific DNA binding"/>
    <property type="evidence" value="ECO:0007669"/>
    <property type="project" value="TreeGrafter"/>
</dbReference>
<protein>
    <recommendedName>
        <fullName evidence="7">Zn(2)-C6 fungal-type domain-containing protein</fullName>
    </recommendedName>
</protein>
<dbReference type="InterPro" id="IPR051711">
    <property type="entry name" value="Stress_Response_Reg"/>
</dbReference>
<dbReference type="CDD" id="cd12148">
    <property type="entry name" value="fungal_TF_MHR"/>
    <property type="match status" value="1"/>
</dbReference>
<keyword evidence="2" id="KW-0805">Transcription regulation</keyword>
<dbReference type="PROSITE" id="PS50048">
    <property type="entry name" value="ZN2_CY6_FUNGAL_2"/>
    <property type="match status" value="1"/>
</dbReference>
<dbReference type="Pfam" id="PF00172">
    <property type="entry name" value="Zn_clus"/>
    <property type="match status" value="1"/>
</dbReference>
<evidence type="ECO:0000256" key="6">
    <source>
        <dbReference type="SAM" id="MobiDB-lite"/>
    </source>
</evidence>
<keyword evidence="9" id="KW-1185">Reference proteome</keyword>
<comment type="subcellular location">
    <subcellularLocation>
        <location evidence="1">Nucleus</location>
    </subcellularLocation>
</comment>
<evidence type="ECO:0000256" key="5">
    <source>
        <dbReference type="ARBA" id="ARBA00023242"/>
    </source>
</evidence>
<evidence type="ECO:0000256" key="3">
    <source>
        <dbReference type="ARBA" id="ARBA00023125"/>
    </source>
</evidence>
<name>A0A428SGZ5_9HYPO</name>
<evidence type="ECO:0000313" key="8">
    <source>
        <dbReference type="EMBL" id="RSL89026.1"/>
    </source>
</evidence>
<feature type="compositionally biased region" description="Polar residues" evidence="6">
    <location>
        <begin position="1"/>
        <end position="10"/>
    </location>
</feature>
<dbReference type="EMBL" id="NKCL01000018">
    <property type="protein sequence ID" value="RSL89026.1"/>
    <property type="molecule type" value="Genomic_DNA"/>
</dbReference>
<sequence length="394" mass="44022">MSPIEISSLTVVPYHGPGESARARKRRLTQGSSGNKSGTISKIRNACNSCREKKTRCSGHRPCIRCQQNGQDCQYMPTASTPHLQDTRPIAPTETNISPSGTFSPTGTYVSHPQPALDASLDPSPNRDDTQGDTPTAPLQEDQYGHLHGGSSEFAFLHFARQKLSSLPSMSINFCGYPLTSSRSLPHVLPPKPISDELIRNYFDFGLSTSRFVHQPSFQESYEQLCGLLSQCSVLHVTISECKTVSDGTFCSAAVLIHYARLARILGRILREFYRPAMKNQTISQLSEAAAEFDRLLNEWQESLPAYLNYIVLPPSALSVMTQRQMCTLKLAFAHASLLLHRPFILYSMETTLRKTSYLEDWVKRCHDKSIAAANMVVSECKYLYQRGLFTRAF</sequence>
<evidence type="ECO:0000259" key="7">
    <source>
        <dbReference type="PROSITE" id="PS50048"/>
    </source>
</evidence>
<feature type="compositionally biased region" description="Polar residues" evidence="6">
    <location>
        <begin position="93"/>
        <end position="111"/>
    </location>
</feature>
<feature type="region of interest" description="Disordered" evidence="6">
    <location>
        <begin position="79"/>
        <end position="144"/>
    </location>
</feature>
<comment type="caution">
    <text evidence="8">The sequence shown here is derived from an EMBL/GenBank/DDBJ whole genome shotgun (WGS) entry which is preliminary data.</text>
</comment>
<dbReference type="GO" id="GO:0008270">
    <property type="term" value="F:zinc ion binding"/>
    <property type="evidence" value="ECO:0007669"/>
    <property type="project" value="InterPro"/>
</dbReference>
<dbReference type="Proteomes" id="UP000287972">
    <property type="component" value="Unassembled WGS sequence"/>
</dbReference>
<evidence type="ECO:0000256" key="2">
    <source>
        <dbReference type="ARBA" id="ARBA00023015"/>
    </source>
</evidence>
<evidence type="ECO:0000313" key="9">
    <source>
        <dbReference type="Proteomes" id="UP000287972"/>
    </source>
</evidence>
<dbReference type="InterPro" id="IPR036864">
    <property type="entry name" value="Zn2-C6_fun-type_DNA-bd_sf"/>
</dbReference>
<proteinExistence type="predicted"/>
<organism evidence="8 9">
    <name type="scientific">Fusarium floridanum</name>
    <dbReference type="NCBI Taxonomy" id="1325733"/>
    <lineage>
        <taxon>Eukaryota</taxon>
        <taxon>Fungi</taxon>
        <taxon>Dikarya</taxon>
        <taxon>Ascomycota</taxon>
        <taxon>Pezizomycotina</taxon>
        <taxon>Sordariomycetes</taxon>
        <taxon>Hypocreomycetidae</taxon>
        <taxon>Hypocreales</taxon>
        <taxon>Nectriaceae</taxon>
        <taxon>Fusarium</taxon>
        <taxon>Fusarium solani species complex</taxon>
    </lineage>
</organism>
<reference evidence="8 9" key="1">
    <citation type="submission" date="2017-06" db="EMBL/GenBank/DDBJ databases">
        <title>Comparative genomic analysis of Ambrosia Fusariam Clade fungi.</title>
        <authorList>
            <person name="Stajich J.E."/>
            <person name="Carrillo J."/>
            <person name="Kijimoto T."/>
            <person name="Eskalen A."/>
            <person name="O'Donnell K."/>
            <person name="Kasson M."/>
        </authorList>
    </citation>
    <scope>NUCLEOTIDE SEQUENCE [LARGE SCALE GENOMIC DNA]</scope>
    <source>
        <strain evidence="8 9">NRRL62606</strain>
    </source>
</reference>
<dbReference type="GO" id="GO:0045944">
    <property type="term" value="P:positive regulation of transcription by RNA polymerase II"/>
    <property type="evidence" value="ECO:0007669"/>
    <property type="project" value="TreeGrafter"/>
</dbReference>
<accession>A0A428SGZ5</accession>
<dbReference type="InterPro" id="IPR001138">
    <property type="entry name" value="Zn2Cys6_DnaBD"/>
</dbReference>
<keyword evidence="5" id="KW-0539">Nucleus</keyword>
<dbReference type="PROSITE" id="PS00463">
    <property type="entry name" value="ZN2_CY6_FUNGAL_1"/>
    <property type="match status" value="1"/>
</dbReference>
<dbReference type="CDD" id="cd00067">
    <property type="entry name" value="GAL4"/>
    <property type="match status" value="1"/>
</dbReference>
<dbReference type="PANTHER" id="PTHR47540:SF2">
    <property type="entry name" value="ZN(II)2CYS6 TRANSCRIPTION FACTOR (EUROFUNG)"/>
    <property type="match status" value="1"/>
</dbReference>
<dbReference type="SMART" id="SM00066">
    <property type="entry name" value="GAL4"/>
    <property type="match status" value="1"/>
</dbReference>
<gene>
    <name evidence="8" type="ORF">CEP51_001450</name>
</gene>
<feature type="domain" description="Zn(2)-C6 fungal-type" evidence="7">
    <location>
        <begin position="46"/>
        <end position="75"/>
    </location>
</feature>
<dbReference type="GO" id="GO:0005634">
    <property type="term" value="C:nucleus"/>
    <property type="evidence" value="ECO:0007669"/>
    <property type="project" value="UniProtKB-SubCell"/>
</dbReference>
<keyword evidence="3" id="KW-0238">DNA-binding</keyword>
<evidence type="ECO:0000256" key="4">
    <source>
        <dbReference type="ARBA" id="ARBA00023163"/>
    </source>
</evidence>